<feature type="transmembrane region" description="Helical" evidence="6">
    <location>
        <begin position="243"/>
        <end position="264"/>
    </location>
</feature>
<feature type="transmembrane region" description="Helical" evidence="6">
    <location>
        <begin position="217"/>
        <end position="237"/>
    </location>
</feature>
<feature type="transmembrane region" description="Helical" evidence="6">
    <location>
        <begin position="390"/>
        <end position="420"/>
    </location>
</feature>
<keyword evidence="2" id="KW-1003">Cell membrane</keyword>
<keyword evidence="5 6" id="KW-0472">Membrane</keyword>
<dbReference type="GO" id="GO:0005886">
    <property type="term" value="C:plasma membrane"/>
    <property type="evidence" value="ECO:0007669"/>
    <property type="project" value="UniProtKB-SubCell"/>
</dbReference>
<dbReference type="EMBL" id="REGC01000004">
    <property type="protein sequence ID" value="RMB62614.1"/>
    <property type="molecule type" value="Genomic_DNA"/>
</dbReference>
<sequence>MSTATLVFGLQRESIRARSGAGIVSVLAIVSLTLGSAIAFLVAGGTWMFWQRAHHPESAVPALRAAAGETPENYFLPWFVLALTACAFIVPALFNLTAQAAVLGASGREQRLSTLRLLGLSSHQVERMAAVETGIQALIGIVLGWLISVLIAPVFTHVKFQDRPVAFEEIILPWWGYLAVAACLFLLALAAALAGMRRVRVSPLGVAKRQMPAAFRWWRLIAFLLIVTIGGVLLKGQSGTPEISVAVVLFAVVMSINLVAPYLLQTGARLLALLPGTAHLVACQRVNSNARRAWRQSAAIGFFGFLAGFLMGAPMGTDALATALKEEQETGIMFRDVSTGAILTLLFGFALTSMSIFLGQVSSAFEDKELIRSLDLMGVPRRFQLRTNALAVMGPIVALSVFGFLFGGGIAGLMFLSIVWDEGVDLAGRLLISFSFLAVGWAVTFLAIALVEPLRGHVLRNGRRKE</sequence>
<keyword evidence="4 6" id="KW-1133">Transmembrane helix</keyword>
<dbReference type="OrthoDB" id="5118998at2"/>
<evidence type="ECO:0000256" key="1">
    <source>
        <dbReference type="ARBA" id="ARBA00004651"/>
    </source>
</evidence>
<accession>A0A3M0GCU9</accession>
<comment type="subcellular location">
    <subcellularLocation>
        <location evidence="1">Cell membrane</location>
        <topology evidence="1">Multi-pass membrane protein</topology>
    </subcellularLocation>
</comment>
<comment type="caution">
    <text evidence="8">The sequence shown here is derived from an EMBL/GenBank/DDBJ whole genome shotgun (WGS) entry which is preliminary data.</text>
</comment>
<evidence type="ECO:0000256" key="2">
    <source>
        <dbReference type="ARBA" id="ARBA00022475"/>
    </source>
</evidence>
<dbReference type="AlphaFoldDB" id="A0A3M0GCU9"/>
<feature type="transmembrane region" description="Helical" evidence="6">
    <location>
        <begin position="337"/>
        <end position="358"/>
    </location>
</feature>
<feature type="transmembrane region" description="Helical" evidence="6">
    <location>
        <begin position="137"/>
        <end position="155"/>
    </location>
</feature>
<gene>
    <name evidence="8" type="ORF">D9543_04710</name>
</gene>
<evidence type="ECO:0000256" key="6">
    <source>
        <dbReference type="SAM" id="Phobius"/>
    </source>
</evidence>
<feature type="transmembrane region" description="Helical" evidence="6">
    <location>
        <begin position="78"/>
        <end position="103"/>
    </location>
</feature>
<evidence type="ECO:0000259" key="7">
    <source>
        <dbReference type="Pfam" id="PF02687"/>
    </source>
</evidence>
<feature type="transmembrane region" description="Helical" evidence="6">
    <location>
        <begin position="426"/>
        <end position="451"/>
    </location>
</feature>
<protein>
    <submittedName>
        <fullName evidence="8">FtsX-like permease family protein</fullName>
    </submittedName>
</protein>
<evidence type="ECO:0000256" key="5">
    <source>
        <dbReference type="ARBA" id="ARBA00023136"/>
    </source>
</evidence>
<proteinExistence type="predicted"/>
<organism evidence="8 9">
    <name type="scientific">Corynebacterium macginleyi</name>
    <dbReference type="NCBI Taxonomy" id="38290"/>
    <lineage>
        <taxon>Bacteria</taxon>
        <taxon>Bacillati</taxon>
        <taxon>Actinomycetota</taxon>
        <taxon>Actinomycetes</taxon>
        <taxon>Mycobacteriales</taxon>
        <taxon>Corynebacteriaceae</taxon>
        <taxon>Corynebacterium</taxon>
    </lineage>
</organism>
<evidence type="ECO:0000256" key="3">
    <source>
        <dbReference type="ARBA" id="ARBA00022692"/>
    </source>
</evidence>
<dbReference type="Proteomes" id="UP000270649">
    <property type="component" value="Unassembled WGS sequence"/>
</dbReference>
<feature type="transmembrane region" description="Helical" evidence="6">
    <location>
        <begin position="175"/>
        <end position="196"/>
    </location>
</feature>
<dbReference type="InterPro" id="IPR003838">
    <property type="entry name" value="ABC3_permease_C"/>
</dbReference>
<reference evidence="8 9" key="1">
    <citation type="submission" date="2018-10" db="EMBL/GenBank/DDBJ databases">
        <title>Corynebacterium macginleyi genome sequencing and assembly of the type strain and two clinical samples.</title>
        <authorList>
            <person name="Bernier A.-M."/>
            <person name="Bernard K."/>
        </authorList>
    </citation>
    <scope>NUCLEOTIDE SEQUENCE [LARGE SCALE GENOMIC DNA]</scope>
    <source>
        <strain evidence="8 9">NML 120205</strain>
    </source>
</reference>
<evidence type="ECO:0000313" key="9">
    <source>
        <dbReference type="Proteomes" id="UP000270649"/>
    </source>
</evidence>
<feature type="transmembrane region" description="Helical" evidence="6">
    <location>
        <begin position="298"/>
        <end position="317"/>
    </location>
</feature>
<dbReference type="Pfam" id="PF02687">
    <property type="entry name" value="FtsX"/>
    <property type="match status" value="1"/>
</dbReference>
<feature type="transmembrane region" description="Helical" evidence="6">
    <location>
        <begin position="21"/>
        <end position="50"/>
    </location>
</feature>
<feature type="domain" description="ABC3 transporter permease C-terminal" evidence="7">
    <location>
        <begin position="94"/>
        <end position="200"/>
    </location>
</feature>
<name>A0A3M0GCU9_9CORY</name>
<keyword evidence="3 6" id="KW-0812">Transmembrane</keyword>
<evidence type="ECO:0000256" key="4">
    <source>
        <dbReference type="ARBA" id="ARBA00022989"/>
    </source>
</evidence>
<evidence type="ECO:0000313" key="8">
    <source>
        <dbReference type="EMBL" id="RMB62614.1"/>
    </source>
</evidence>
<dbReference type="RefSeq" id="WP_121927657.1">
    <property type="nucleotide sequence ID" value="NZ_JAACBU010000045.1"/>
</dbReference>